<organism evidence="2 3">
    <name type="scientific">Paenibacillus apis</name>
    <dbReference type="NCBI Taxonomy" id="1792174"/>
    <lineage>
        <taxon>Bacteria</taxon>
        <taxon>Bacillati</taxon>
        <taxon>Bacillota</taxon>
        <taxon>Bacilli</taxon>
        <taxon>Bacillales</taxon>
        <taxon>Paenibacillaceae</taxon>
        <taxon>Paenibacillus</taxon>
    </lineage>
</organism>
<dbReference type="SUPFAM" id="SSF52833">
    <property type="entry name" value="Thioredoxin-like"/>
    <property type="match status" value="1"/>
</dbReference>
<dbReference type="AlphaFoldDB" id="A0A920CM27"/>
<sequence>MKKNIKCFFAGLSLVAVIISGCSGSSPTPVADVAKEQVEAVPGFELAAIRSGEELLNTSDIDGPILYSFWASWCNYCQKEIPYIDSLYSEYSDEISFISVNVTPDDSVDGARGFIEQYDLQMPAYFDLDGIASSSLGVLAVPTVVLVDRQGRIVEKLIGPSAMQSEEEFVGKLESLIQIGKN</sequence>
<dbReference type="PROSITE" id="PS51352">
    <property type="entry name" value="THIOREDOXIN_2"/>
    <property type="match status" value="1"/>
</dbReference>
<dbReference type="InterPro" id="IPR050553">
    <property type="entry name" value="Thioredoxin_ResA/DsbE_sf"/>
</dbReference>
<dbReference type="PANTHER" id="PTHR42852:SF17">
    <property type="entry name" value="THIOREDOXIN-LIKE PROTEIN HI_1115"/>
    <property type="match status" value="1"/>
</dbReference>
<dbReference type="RefSeq" id="WP_301629529.1">
    <property type="nucleotide sequence ID" value="NZ_BORS01000014.1"/>
</dbReference>
<dbReference type="Pfam" id="PF08534">
    <property type="entry name" value="Redoxin"/>
    <property type="match status" value="1"/>
</dbReference>
<evidence type="ECO:0000313" key="2">
    <source>
        <dbReference type="EMBL" id="GIO44035.1"/>
    </source>
</evidence>
<dbReference type="GO" id="GO:0016491">
    <property type="term" value="F:oxidoreductase activity"/>
    <property type="evidence" value="ECO:0007669"/>
    <property type="project" value="InterPro"/>
</dbReference>
<dbReference type="Gene3D" id="3.40.30.10">
    <property type="entry name" value="Glutaredoxin"/>
    <property type="match status" value="1"/>
</dbReference>
<dbReference type="PROSITE" id="PS51257">
    <property type="entry name" value="PROKAR_LIPOPROTEIN"/>
    <property type="match status" value="1"/>
</dbReference>
<gene>
    <name evidence="2" type="ORF">J41TS4_37930</name>
</gene>
<dbReference type="PANTHER" id="PTHR42852">
    <property type="entry name" value="THIOL:DISULFIDE INTERCHANGE PROTEIN DSBE"/>
    <property type="match status" value="1"/>
</dbReference>
<keyword evidence="3" id="KW-1185">Reference proteome</keyword>
<protein>
    <submittedName>
        <fullName evidence="2">Thioredoxin</fullName>
    </submittedName>
</protein>
<dbReference type="InterPro" id="IPR013740">
    <property type="entry name" value="Redoxin"/>
</dbReference>
<dbReference type="Proteomes" id="UP000678895">
    <property type="component" value="Unassembled WGS sequence"/>
</dbReference>
<evidence type="ECO:0000259" key="1">
    <source>
        <dbReference type="PROSITE" id="PS51352"/>
    </source>
</evidence>
<accession>A0A920CM27</accession>
<feature type="domain" description="Thioredoxin" evidence="1">
    <location>
        <begin position="35"/>
        <end position="178"/>
    </location>
</feature>
<dbReference type="InterPro" id="IPR013766">
    <property type="entry name" value="Thioredoxin_domain"/>
</dbReference>
<reference evidence="2" key="1">
    <citation type="submission" date="2021-03" db="EMBL/GenBank/DDBJ databases">
        <title>Antimicrobial resistance genes in bacteria isolated from Japanese honey, and their potential for conferring macrolide and lincosamide resistance in the American foulbrood pathogen Paenibacillus larvae.</title>
        <authorList>
            <person name="Okamoto M."/>
            <person name="Kumagai M."/>
            <person name="Kanamori H."/>
            <person name="Takamatsu D."/>
        </authorList>
    </citation>
    <scope>NUCLEOTIDE SEQUENCE</scope>
    <source>
        <strain evidence="2">J41TS4</strain>
    </source>
</reference>
<evidence type="ECO:0000313" key="3">
    <source>
        <dbReference type="Proteomes" id="UP000678895"/>
    </source>
</evidence>
<dbReference type="InterPro" id="IPR036249">
    <property type="entry name" value="Thioredoxin-like_sf"/>
</dbReference>
<comment type="caution">
    <text evidence="2">The sequence shown here is derived from an EMBL/GenBank/DDBJ whole genome shotgun (WGS) entry which is preliminary data.</text>
</comment>
<dbReference type="CDD" id="cd02966">
    <property type="entry name" value="TlpA_like_family"/>
    <property type="match status" value="1"/>
</dbReference>
<dbReference type="EMBL" id="BORS01000014">
    <property type="protein sequence ID" value="GIO44035.1"/>
    <property type="molecule type" value="Genomic_DNA"/>
</dbReference>
<proteinExistence type="predicted"/>
<name>A0A920CM27_9BACL</name>